<keyword evidence="1" id="KW-1185">Reference proteome</keyword>
<dbReference type="AlphaFoldDB" id="A0A1I7XQ18"/>
<organism evidence="1 2">
    <name type="scientific">Heterorhabditis bacteriophora</name>
    <name type="common">Entomopathogenic nematode worm</name>
    <dbReference type="NCBI Taxonomy" id="37862"/>
    <lineage>
        <taxon>Eukaryota</taxon>
        <taxon>Metazoa</taxon>
        <taxon>Ecdysozoa</taxon>
        <taxon>Nematoda</taxon>
        <taxon>Chromadorea</taxon>
        <taxon>Rhabditida</taxon>
        <taxon>Rhabditina</taxon>
        <taxon>Rhabditomorpha</taxon>
        <taxon>Strongyloidea</taxon>
        <taxon>Heterorhabditidae</taxon>
        <taxon>Heterorhabditis</taxon>
    </lineage>
</organism>
<accession>A0A1I7XQ18</accession>
<evidence type="ECO:0000313" key="1">
    <source>
        <dbReference type="Proteomes" id="UP000095283"/>
    </source>
</evidence>
<dbReference type="Proteomes" id="UP000095283">
    <property type="component" value="Unplaced"/>
</dbReference>
<reference evidence="2" key="1">
    <citation type="submission" date="2016-11" db="UniProtKB">
        <authorList>
            <consortium name="WormBaseParasite"/>
        </authorList>
    </citation>
    <scope>IDENTIFICATION</scope>
</reference>
<evidence type="ECO:0000313" key="2">
    <source>
        <dbReference type="WBParaSite" id="Hba_19628"/>
    </source>
</evidence>
<proteinExistence type="predicted"/>
<name>A0A1I7XQ18_HETBA</name>
<dbReference type="WBParaSite" id="Hba_19628">
    <property type="protein sequence ID" value="Hba_19628"/>
    <property type="gene ID" value="Hba_19628"/>
</dbReference>
<sequence length="68" mass="6935">MTEVAGACVDVGMALVFGETGSSISGPRRVFSPTPSSISPDFRVCSVPDTSPPPACILVFFSASPDDA</sequence>
<protein>
    <submittedName>
        <fullName evidence="2">Uncharacterized protein</fullName>
    </submittedName>
</protein>